<dbReference type="EMBL" id="CP019434">
    <property type="protein sequence ID" value="APZ42727.1"/>
    <property type="molecule type" value="Genomic_DNA"/>
</dbReference>
<name>A0A1P8UFV2_9GAMM</name>
<dbReference type="RefSeq" id="WP_076836377.1">
    <property type="nucleotide sequence ID" value="NZ_CP019434.1"/>
</dbReference>
<dbReference type="Proteomes" id="UP000243807">
    <property type="component" value="Chromosome"/>
</dbReference>
<sequence length="170" mass="19160">MMETTKEHQALESFFVELWQDADVSGWCVAHSTLYGLSLGLAVAGVDHKNIDLLAALAGHYWMEELFQTRQPRLSAMQTPLTPQERIQQTVERTFQSDWKKARHETGEWSVCANRLEGMALALKALHQSELAKSADLLARLAVEHERCAAVLRMKMTQQLRASDDLLALA</sequence>
<organism evidence="1 2">
    <name type="scientific">Acidihalobacter ferrooxydans</name>
    <dbReference type="NCBI Taxonomy" id="1765967"/>
    <lineage>
        <taxon>Bacteria</taxon>
        <taxon>Pseudomonadati</taxon>
        <taxon>Pseudomonadota</taxon>
        <taxon>Gammaproteobacteria</taxon>
        <taxon>Chromatiales</taxon>
        <taxon>Ectothiorhodospiraceae</taxon>
        <taxon>Acidihalobacter</taxon>
    </lineage>
</organism>
<evidence type="ECO:0000313" key="2">
    <source>
        <dbReference type="Proteomes" id="UP000243807"/>
    </source>
</evidence>
<dbReference type="AlphaFoldDB" id="A0A1P8UFV2"/>
<accession>A0A1P8UFV2</accession>
<reference evidence="1 2" key="1">
    <citation type="submission" date="2017-01" db="EMBL/GenBank/DDBJ databases">
        <title>Draft sequence of Acidihalobacter ferrooxidans strain DSM 14175 (strain V8).</title>
        <authorList>
            <person name="Khaleque H.N."/>
            <person name="Ramsay J.P."/>
            <person name="Murphy R.J.T."/>
            <person name="Kaksonen A.H."/>
            <person name="Boxall N.J."/>
            <person name="Watkin E.L.J."/>
        </authorList>
    </citation>
    <scope>NUCLEOTIDE SEQUENCE [LARGE SCALE GENOMIC DNA]</scope>
    <source>
        <strain evidence="1 2">V8</strain>
    </source>
</reference>
<evidence type="ECO:0000313" key="1">
    <source>
        <dbReference type="EMBL" id="APZ42727.1"/>
    </source>
</evidence>
<proteinExistence type="predicted"/>
<gene>
    <name evidence="1" type="ORF">BW247_06145</name>
</gene>
<keyword evidence="2" id="KW-1185">Reference proteome</keyword>
<dbReference type="KEGG" id="afy:BW247_06145"/>
<protein>
    <submittedName>
        <fullName evidence="1">Uncharacterized protein</fullName>
    </submittedName>
</protein>
<dbReference type="STRING" id="1765967.BW247_06145"/>